<dbReference type="Gene3D" id="3.30.2380.10">
    <property type="entry name" value="CGI121/TPRKB"/>
    <property type="match status" value="1"/>
</dbReference>
<dbReference type="GO" id="GO:0002949">
    <property type="term" value="P:tRNA threonylcarbamoyladenosine modification"/>
    <property type="evidence" value="ECO:0007669"/>
    <property type="project" value="TreeGrafter"/>
</dbReference>
<dbReference type="PANTHER" id="PTHR15840:SF10">
    <property type="entry name" value="EKC_KEOPS COMPLEX SUBUNIT TPRKB"/>
    <property type="match status" value="1"/>
</dbReference>
<evidence type="ECO:0000313" key="6">
    <source>
        <dbReference type="EMBL" id="GJQ13938.1"/>
    </source>
</evidence>
<evidence type="ECO:0008006" key="8">
    <source>
        <dbReference type="Google" id="ProtNLM"/>
    </source>
</evidence>
<name>A0A9C7Q018_9RHOD</name>
<dbReference type="SUPFAM" id="SSF143870">
    <property type="entry name" value="PF0523-like"/>
    <property type="match status" value="1"/>
</dbReference>
<dbReference type="Pfam" id="PF08617">
    <property type="entry name" value="CGI-121"/>
    <property type="match status" value="1"/>
</dbReference>
<dbReference type="GO" id="GO:0000408">
    <property type="term" value="C:EKC/KEOPS complex"/>
    <property type="evidence" value="ECO:0007669"/>
    <property type="project" value="TreeGrafter"/>
</dbReference>
<comment type="similarity">
    <text evidence="2 5">Belongs to the CGI121/TPRKB family.</text>
</comment>
<dbReference type="EMBL" id="BQMJ01000049">
    <property type="protein sequence ID" value="GJQ13938.1"/>
    <property type="molecule type" value="Genomic_DNA"/>
</dbReference>
<dbReference type="InterPro" id="IPR013926">
    <property type="entry name" value="CGI121/TPRKB"/>
</dbReference>
<comment type="caution">
    <text evidence="6">The sequence shown here is derived from an EMBL/GenBank/DDBJ whole genome shotgun (WGS) entry which is preliminary data.</text>
</comment>
<dbReference type="GO" id="GO:0005634">
    <property type="term" value="C:nucleus"/>
    <property type="evidence" value="ECO:0007669"/>
    <property type="project" value="UniProtKB-SubCell"/>
</dbReference>
<evidence type="ECO:0000256" key="4">
    <source>
        <dbReference type="ARBA" id="ARBA00023242"/>
    </source>
</evidence>
<evidence type="ECO:0000256" key="5">
    <source>
        <dbReference type="RuleBase" id="RU004398"/>
    </source>
</evidence>
<dbReference type="OrthoDB" id="3259at2759"/>
<accession>A0A9C7Q018</accession>
<keyword evidence="7" id="KW-1185">Reference proteome</keyword>
<sequence length="176" mass="19820">MIQKLSLTSDQVEILYLREVLNSDKVYDAIRQGDFPAAVLDGNTFLDAFQFLIAAQIATLNARRGKLVTHDVFSEIVFSLSARKNVREAFSTFGFQSSSKNAVVVLVNPDPNTKESVLKRISCAEMLETNEDMVKYCNIQDLMQLYQIEQQELLESTLLDAVITRIATKIVNNSHI</sequence>
<reference evidence="6" key="1">
    <citation type="journal article" date="2022" name="Proc. Natl. Acad. Sci. U.S.A.">
        <title>Life cycle and functional genomics of the unicellular red alga Galdieria for elucidating algal and plant evolution and industrial use.</title>
        <authorList>
            <person name="Hirooka S."/>
            <person name="Itabashi T."/>
            <person name="Ichinose T.M."/>
            <person name="Onuma R."/>
            <person name="Fujiwara T."/>
            <person name="Yamashita S."/>
            <person name="Jong L.W."/>
            <person name="Tomita R."/>
            <person name="Iwane A.H."/>
            <person name="Miyagishima S.Y."/>
        </authorList>
    </citation>
    <scope>NUCLEOTIDE SEQUENCE</scope>
    <source>
        <strain evidence="6">NBRC 102759</strain>
    </source>
</reference>
<dbReference type="GO" id="GO:0005829">
    <property type="term" value="C:cytosol"/>
    <property type="evidence" value="ECO:0007669"/>
    <property type="project" value="TreeGrafter"/>
</dbReference>
<gene>
    <name evidence="6" type="ORF">GpartN1_g5729.t1</name>
</gene>
<evidence type="ECO:0000256" key="1">
    <source>
        <dbReference type="ARBA" id="ARBA00004123"/>
    </source>
</evidence>
<evidence type="ECO:0000313" key="7">
    <source>
        <dbReference type="Proteomes" id="UP001061958"/>
    </source>
</evidence>
<protein>
    <recommendedName>
        <fullName evidence="8">EKC/KEOPS complex subunit CGI121</fullName>
    </recommendedName>
</protein>
<dbReference type="InterPro" id="IPR036504">
    <property type="entry name" value="CGI121/TPRKB_sf"/>
</dbReference>
<reference evidence="6" key="2">
    <citation type="submission" date="2022-01" db="EMBL/GenBank/DDBJ databases">
        <authorList>
            <person name="Hirooka S."/>
            <person name="Miyagishima S.Y."/>
        </authorList>
    </citation>
    <scope>NUCLEOTIDE SEQUENCE</scope>
    <source>
        <strain evidence="6">NBRC 102759</strain>
    </source>
</reference>
<organism evidence="6 7">
    <name type="scientific">Galdieria partita</name>
    <dbReference type="NCBI Taxonomy" id="83374"/>
    <lineage>
        <taxon>Eukaryota</taxon>
        <taxon>Rhodophyta</taxon>
        <taxon>Bangiophyceae</taxon>
        <taxon>Galdieriales</taxon>
        <taxon>Galdieriaceae</taxon>
        <taxon>Galdieria</taxon>
    </lineage>
</organism>
<dbReference type="PANTHER" id="PTHR15840">
    <property type="entry name" value="CGI-121 FAMILY MEMBER"/>
    <property type="match status" value="1"/>
</dbReference>
<comment type="subcellular location">
    <subcellularLocation>
        <location evidence="1">Nucleus</location>
    </subcellularLocation>
</comment>
<keyword evidence="4 5" id="KW-0539">Nucleus</keyword>
<evidence type="ECO:0000256" key="3">
    <source>
        <dbReference type="ARBA" id="ARBA00022694"/>
    </source>
</evidence>
<dbReference type="AlphaFoldDB" id="A0A9C7Q018"/>
<evidence type="ECO:0000256" key="2">
    <source>
        <dbReference type="ARBA" id="ARBA00005546"/>
    </source>
</evidence>
<keyword evidence="3" id="KW-0819">tRNA processing</keyword>
<dbReference type="Proteomes" id="UP001061958">
    <property type="component" value="Unassembled WGS sequence"/>
</dbReference>
<proteinExistence type="inferred from homology"/>